<dbReference type="PROSITE" id="PS01042">
    <property type="entry name" value="HOMOSER_DHGENASE"/>
    <property type="match status" value="1"/>
</dbReference>
<evidence type="ECO:0000313" key="17">
    <source>
        <dbReference type="Proteomes" id="UP000247980"/>
    </source>
</evidence>
<dbReference type="PANTHER" id="PTHR43331">
    <property type="entry name" value="HOMOSERINE DEHYDROGENASE"/>
    <property type="match status" value="1"/>
</dbReference>
<dbReference type="InterPro" id="IPR001342">
    <property type="entry name" value="HDH_cat"/>
</dbReference>
<dbReference type="PIRSF" id="PIRSF036497">
    <property type="entry name" value="HDH_short"/>
    <property type="match status" value="1"/>
</dbReference>
<dbReference type="AlphaFoldDB" id="A0A2V5JDN5"/>
<comment type="pathway">
    <text evidence="2 12">Amino-acid biosynthesis; L-methionine biosynthesis via de novo pathway; L-homoserine from L-aspartate: step 3/3.</text>
</comment>
<name>A0A2V5JDN5_9MICC</name>
<keyword evidence="8 12" id="KW-0560">Oxidoreductase</keyword>
<evidence type="ECO:0000256" key="10">
    <source>
        <dbReference type="PIRSR" id="PIRSR036497-1"/>
    </source>
</evidence>
<dbReference type="Proteomes" id="UP000247980">
    <property type="component" value="Unassembled WGS sequence"/>
</dbReference>
<evidence type="ECO:0000256" key="2">
    <source>
        <dbReference type="ARBA" id="ARBA00005062"/>
    </source>
</evidence>
<evidence type="ECO:0000256" key="5">
    <source>
        <dbReference type="ARBA" id="ARBA00013376"/>
    </source>
</evidence>
<sequence length="335" mass="34947">MLAGNGSPTSQPLPLVLSGFGPVAQEFLARIRATHSQDFFVAGIRGHQDQILLDPDSAVPARPLWTPLTPITEFLSATGAVALIQATPSSSGAHPRAVEESLTALRQGIHVVTATKSHLLTHWQELAAAAQEGGSRIRISGATGAALPAADLARLGVQGLGCESLRACPNGTSTFVLDRISAGSSLVEAIAEAQRLGIAESDPSADLSGSDTATKARLLAGLLWGWDVSQIRVEQEGIDDDSLRRIIAELGAGQRLRAVATASLKQPLHVSVRIEALEPSDPLFHLSGPEKAITFQCPEAGDITVQGGRSSPAGAALSMVKDVLTLLRPQTTGFH</sequence>
<dbReference type="UniPathway" id="UPA00051">
    <property type="reaction ID" value="UER00465"/>
</dbReference>
<dbReference type="InterPro" id="IPR022697">
    <property type="entry name" value="HDH_short"/>
</dbReference>
<dbReference type="InterPro" id="IPR019811">
    <property type="entry name" value="HDH_CS"/>
</dbReference>
<dbReference type="InterPro" id="IPR005106">
    <property type="entry name" value="Asp/hSer_DH_NAD-bd"/>
</dbReference>
<comment type="caution">
    <text evidence="16">The sequence shown here is derived from an EMBL/GenBank/DDBJ whole genome shotgun (WGS) entry which is preliminary data.</text>
</comment>
<dbReference type="GO" id="GO:0050661">
    <property type="term" value="F:NADP binding"/>
    <property type="evidence" value="ECO:0007669"/>
    <property type="project" value="InterPro"/>
</dbReference>
<evidence type="ECO:0000259" key="15">
    <source>
        <dbReference type="Pfam" id="PF03447"/>
    </source>
</evidence>
<evidence type="ECO:0000313" key="16">
    <source>
        <dbReference type="EMBL" id="PYI37367.1"/>
    </source>
</evidence>
<dbReference type="Gene3D" id="3.40.50.720">
    <property type="entry name" value="NAD(P)-binding Rossmann-like Domain"/>
    <property type="match status" value="1"/>
</dbReference>
<comment type="similarity">
    <text evidence="3 13">Belongs to the homoserine dehydrogenase family.</text>
</comment>
<evidence type="ECO:0000256" key="12">
    <source>
        <dbReference type="RuleBase" id="RU000579"/>
    </source>
</evidence>
<gene>
    <name evidence="16" type="ORF">CVS30_15760</name>
</gene>
<dbReference type="OrthoDB" id="9808167at2"/>
<keyword evidence="7 12" id="KW-0791">Threonine biosynthesis</keyword>
<dbReference type="SUPFAM" id="SSF51735">
    <property type="entry name" value="NAD(P)-binding Rossmann-fold domains"/>
    <property type="match status" value="1"/>
</dbReference>
<dbReference type="PANTHER" id="PTHR43331:SF1">
    <property type="entry name" value="HOMOSERINE DEHYDROGENASE"/>
    <property type="match status" value="1"/>
</dbReference>
<dbReference type="SUPFAM" id="SSF55347">
    <property type="entry name" value="Glyceraldehyde-3-phosphate dehydrogenase-like, C-terminal domain"/>
    <property type="match status" value="1"/>
</dbReference>
<comment type="pathway">
    <text evidence="1 12">Amino-acid biosynthesis; L-threonine biosynthesis; L-threonine from L-aspartate: step 3/5.</text>
</comment>
<feature type="domain" description="Aspartate/homoserine dehydrogenase NAD-binding" evidence="15">
    <location>
        <begin position="19"/>
        <end position="138"/>
    </location>
</feature>
<dbReference type="GO" id="GO:0004412">
    <property type="term" value="F:homoserine dehydrogenase activity"/>
    <property type="evidence" value="ECO:0007669"/>
    <property type="project" value="UniProtKB-EC"/>
</dbReference>
<protein>
    <recommendedName>
        <fullName evidence="5 12">Homoserine dehydrogenase</fullName>
        <ecNumber evidence="4 12">1.1.1.3</ecNumber>
    </recommendedName>
</protein>
<dbReference type="InterPro" id="IPR036291">
    <property type="entry name" value="NAD(P)-bd_dom_sf"/>
</dbReference>
<organism evidence="16 17">
    <name type="scientific">Arthrobacter psychrolactophilus</name>
    <dbReference type="NCBI Taxonomy" id="92442"/>
    <lineage>
        <taxon>Bacteria</taxon>
        <taxon>Bacillati</taxon>
        <taxon>Actinomycetota</taxon>
        <taxon>Actinomycetes</taxon>
        <taxon>Micrococcales</taxon>
        <taxon>Micrococcaceae</taxon>
        <taxon>Arthrobacter</taxon>
    </lineage>
</organism>
<evidence type="ECO:0000256" key="6">
    <source>
        <dbReference type="ARBA" id="ARBA00022605"/>
    </source>
</evidence>
<keyword evidence="11 12" id="KW-0521">NADP</keyword>
<dbReference type="EC" id="1.1.1.3" evidence="4 12"/>
<dbReference type="Gene3D" id="3.30.360.10">
    <property type="entry name" value="Dihydrodipicolinate Reductase, domain 2"/>
    <property type="match status" value="1"/>
</dbReference>
<keyword evidence="17" id="KW-1185">Reference proteome</keyword>
<feature type="binding site" evidence="11">
    <location>
        <position position="200"/>
    </location>
    <ligand>
        <name>L-homoserine</name>
        <dbReference type="ChEBI" id="CHEBI:57476"/>
    </ligand>
</feature>
<dbReference type="UniPathway" id="UPA00050">
    <property type="reaction ID" value="UER00063"/>
</dbReference>
<evidence type="ECO:0000256" key="9">
    <source>
        <dbReference type="ARBA" id="ARBA00023167"/>
    </source>
</evidence>
<evidence type="ECO:0000256" key="4">
    <source>
        <dbReference type="ARBA" id="ARBA00013213"/>
    </source>
</evidence>
<dbReference type="EMBL" id="QJVC01000023">
    <property type="protein sequence ID" value="PYI37367.1"/>
    <property type="molecule type" value="Genomic_DNA"/>
</dbReference>
<accession>A0A2V5JDN5</accession>
<evidence type="ECO:0000256" key="8">
    <source>
        <dbReference type="ARBA" id="ARBA00023002"/>
    </source>
</evidence>
<feature type="binding site" evidence="11">
    <location>
        <position position="116"/>
    </location>
    <ligand>
        <name>NADPH</name>
        <dbReference type="ChEBI" id="CHEBI:57783"/>
    </ligand>
</feature>
<keyword evidence="9 12" id="KW-0486">Methionine biosynthesis</keyword>
<proteinExistence type="inferred from homology"/>
<evidence type="ECO:0000256" key="7">
    <source>
        <dbReference type="ARBA" id="ARBA00022697"/>
    </source>
</evidence>
<dbReference type="GO" id="GO:0009086">
    <property type="term" value="P:methionine biosynthetic process"/>
    <property type="evidence" value="ECO:0007669"/>
    <property type="project" value="UniProtKB-KW"/>
</dbReference>
<dbReference type="Pfam" id="PF00742">
    <property type="entry name" value="Homoserine_dh"/>
    <property type="match status" value="1"/>
</dbReference>
<comment type="catalytic activity">
    <reaction evidence="12">
        <text>L-homoserine + NADP(+) = L-aspartate 4-semialdehyde + NADPH + H(+)</text>
        <dbReference type="Rhea" id="RHEA:15761"/>
        <dbReference type="ChEBI" id="CHEBI:15378"/>
        <dbReference type="ChEBI" id="CHEBI:57476"/>
        <dbReference type="ChEBI" id="CHEBI:57783"/>
        <dbReference type="ChEBI" id="CHEBI:58349"/>
        <dbReference type="ChEBI" id="CHEBI:537519"/>
        <dbReference type="EC" id="1.1.1.3"/>
    </reaction>
</comment>
<keyword evidence="6 12" id="KW-0028">Amino-acid biosynthesis</keyword>
<evidence type="ECO:0000256" key="1">
    <source>
        <dbReference type="ARBA" id="ARBA00005056"/>
    </source>
</evidence>
<evidence type="ECO:0000256" key="3">
    <source>
        <dbReference type="ARBA" id="ARBA00006753"/>
    </source>
</evidence>
<feature type="domain" description="Homoserine dehydrogenase catalytic" evidence="14">
    <location>
        <begin position="151"/>
        <end position="324"/>
    </location>
</feature>
<dbReference type="GO" id="GO:0009088">
    <property type="term" value="P:threonine biosynthetic process"/>
    <property type="evidence" value="ECO:0007669"/>
    <property type="project" value="UniProtKB-UniPathway"/>
</dbReference>
<dbReference type="Pfam" id="PF03447">
    <property type="entry name" value="NAD_binding_3"/>
    <property type="match status" value="1"/>
</dbReference>
<evidence type="ECO:0000256" key="13">
    <source>
        <dbReference type="RuleBase" id="RU004171"/>
    </source>
</evidence>
<reference evidence="16 17" key="1">
    <citation type="submission" date="2018-05" db="EMBL/GenBank/DDBJ databases">
        <title>Genetic diversity of glacier-inhabiting Cryobacterium bacteria in China and description of Cryobacterium mengkeensis sp. nov. and Arthrobacter glacialis sp. nov.</title>
        <authorList>
            <person name="Liu Q."/>
            <person name="Xin Y.-H."/>
        </authorList>
    </citation>
    <scope>NUCLEOTIDE SEQUENCE [LARGE SCALE GENOMIC DNA]</scope>
    <source>
        <strain evidence="16 17">B7</strain>
    </source>
</reference>
<evidence type="ECO:0000259" key="14">
    <source>
        <dbReference type="Pfam" id="PF00742"/>
    </source>
</evidence>
<evidence type="ECO:0000256" key="11">
    <source>
        <dbReference type="PIRSR" id="PIRSR036497-2"/>
    </source>
</evidence>
<feature type="active site" description="Proton donor" evidence="10">
    <location>
        <position position="215"/>
    </location>
</feature>